<name>A0ABD3PZE3_9STRA</name>
<proteinExistence type="predicted"/>
<dbReference type="AlphaFoldDB" id="A0ABD3PZE3"/>
<feature type="domain" description="Carbohydrate-binding module family 96" evidence="6">
    <location>
        <begin position="145"/>
        <end position="299"/>
    </location>
</feature>
<dbReference type="EMBL" id="JALLPJ020000396">
    <property type="protein sequence ID" value="KAL3793362.1"/>
    <property type="molecule type" value="Genomic_DNA"/>
</dbReference>
<protein>
    <recommendedName>
        <fullName evidence="6">Carbohydrate-binding module family 96 domain-containing protein</fullName>
    </recommendedName>
</protein>
<organism evidence="7 8">
    <name type="scientific">Cyclotella atomus</name>
    <dbReference type="NCBI Taxonomy" id="382360"/>
    <lineage>
        <taxon>Eukaryota</taxon>
        <taxon>Sar</taxon>
        <taxon>Stramenopiles</taxon>
        <taxon>Ochrophyta</taxon>
        <taxon>Bacillariophyta</taxon>
        <taxon>Coscinodiscophyceae</taxon>
        <taxon>Thalassiosirophycidae</taxon>
        <taxon>Stephanodiscales</taxon>
        <taxon>Stephanodiscaceae</taxon>
        <taxon>Cyclotella</taxon>
    </lineage>
</organism>
<keyword evidence="8" id="KW-1185">Reference proteome</keyword>
<feature type="signal peptide" evidence="5">
    <location>
        <begin position="1"/>
        <end position="20"/>
    </location>
</feature>
<sequence length="302" mass="32286">MIIFIYAFLAISWLLPMVDADLCKKECCTKVFWWKEDCEATPAPSYTPSFSPTGLRGPTIGAAGNSNQPCPMCNGGSSGSGGGSSGSSGGGSNGGIGGSFSGGDGISPGFGSSGGSGTGGVNGYGQGSGSNTQQGAAAGNRDQQISFTAVADTYIRIDKPTKNYGNKKQLVVGTDGETVTLIKFDIKRARKELGCVDKATLSLFSLTNAKSGGVVTTYDPNIFNRDELWDETSINWMNAPKERPYKYYKEINKVRKNEWVEIDVTKELDGDRFITFRIVGGKWNRYASRESRHPPILSIDLC</sequence>
<dbReference type="Pfam" id="PF24517">
    <property type="entry name" value="CBM96"/>
    <property type="match status" value="1"/>
</dbReference>
<feature type="chain" id="PRO_5044744266" description="Carbohydrate-binding module family 96 domain-containing protein" evidence="5">
    <location>
        <begin position="21"/>
        <end position="302"/>
    </location>
</feature>
<comment type="caution">
    <text evidence="7">The sequence shown here is derived from an EMBL/GenBank/DDBJ whole genome shotgun (WGS) entry which is preliminary data.</text>
</comment>
<evidence type="ECO:0000256" key="3">
    <source>
        <dbReference type="ARBA" id="ARBA00022729"/>
    </source>
</evidence>
<dbReference type="InterPro" id="IPR055372">
    <property type="entry name" value="CBM96"/>
</dbReference>
<evidence type="ECO:0000259" key="6">
    <source>
        <dbReference type="Pfam" id="PF24517"/>
    </source>
</evidence>
<comment type="subcellular location">
    <subcellularLocation>
        <location evidence="1">Secreted</location>
    </subcellularLocation>
</comment>
<keyword evidence="2" id="KW-0964">Secreted</keyword>
<feature type="compositionally biased region" description="Gly residues" evidence="4">
    <location>
        <begin position="76"/>
        <end position="128"/>
    </location>
</feature>
<evidence type="ECO:0000256" key="2">
    <source>
        <dbReference type="ARBA" id="ARBA00022525"/>
    </source>
</evidence>
<gene>
    <name evidence="7" type="ORF">ACHAWO_002563</name>
</gene>
<feature type="region of interest" description="Disordered" evidence="4">
    <location>
        <begin position="73"/>
        <end position="141"/>
    </location>
</feature>
<evidence type="ECO:0000313" key="8">
    <source>
        <dbReference type="Proteomes" id="UP001530400"/>
    </source>
</evidence>
<evidence type="ECO:0000256" key="5">
    <source>
        <dbReference type="SAM" id="SignalP"/>
    </source>
</evidence>
<accession>A0ABD3PZE3</accession>
<dbReference type="NCBIfam" id="NF033679">
    <property type="entry name" value="DNRLRE_dom"/>
    <property type="match status" value="1"/>
</dbReference>
<feature type="compositionally biased region" description="Polar residues" evidence="4">
    <location>
        <begin position="131"/>
        <end position="141"/>
    </location>
</feature>
<keyword evidence="3 5" id="KW-0732">Signal</keyword>
<evidence type="ECO:0000256" key="1">
    <source>
        <dbReference type="ARBA" id="ARBA00004613"/>
    </source>
</evidence>
<dbReference type="GO" id="GO:0005576">
    <property type="term" value="C:extracellular region"/>
    <property type="evidence" value="ECO:0007669"/>
    <property type="project" value="UniProtKB-SubCell"/>
</dbReference>
<evidence type="ECO:0000313" key="7">
    <source>
        <dbReference type="EMBL" id="KAL3793362.1"/>
    </source>
</evidence>
<dbReference type="Proteomes" id="UP001530400">
    <property type="component" value="Unassembled WGS sequence"/>
</dbReference>
<evidence type="ECO:0000256" key="4">
    <source>
        <dbReference type="SAM" id="MobiDB-lite"/>
    </source>
</evidence>
<reference evidence="7 8" key="1">
    <citation type="submission" date="2024-10" db="EMBL/GenBank/DDBJ databases">
        <title>Updated reference genomes for cyclostephanoid diatoms.</title>
        <authorList>
            <person name="Roberts W.R."/>
            <person name="Alverson A.J."/>
        </authorList>
    </citation>
    <scope>NUCLEOTIDE SEQUENCE [LARGE SCALE GENOMIC DNA]</scope>
    <source>
        <strain evidence="7 8">AJA010-31</strain>
    </source>
</reference>